<accession>A0A0V0RDC6</accession>
<proteinExistence type="predicted"/>
<evidence type="ECO:0000313" key="1">
    <source>
        <dbReference type="EMBL" id="KRX12428.1"/>
    </source>
</evidence>
<evidence type="ECO:0000313" key="2">
    <source>
        <dbReference type="Proteomes" id="UP000054630"/>
    </source>
</evidence>
<dbReference type="AlphaFoldDB" id="A0A0V0RDC6"/>
<dbReference type="EMBL" id="JYDL01000408">
    <property type="protein sequence ID" value="KRX12428.1"/>
    <property type="molecule type" value="Genomic_DNA"/>
</dbReference>
<dbReference type="Proteomes" id="UP000054630">
    <property type="component" value="Unassembled WGS sequence"/>
</dbReference>
<keyword evidence="2" id="KW-1185">Reference proteome</keyword>
<organism evidence="1 2">
    <name type="scientific">Trichinella nelsoni</name>
    <dbReference type="NCBI Taxonomy" id="6336"/>
    <lineage>
        <taxon>Eukaryota</taxon>
        <taxon>Metazoa</taxon>
        <taxon>Ecdysozoa</taxon>
        <taxon>Nematoda</taxon>
        <taxon>Enoplea</taxon>
        <taxon>Dorylaimia</taxon>
        <taxon>Trichinellida</taxon>
        <taxon>Trichinellidae</taxon>
        <taxon>Trichinella</taxon>
    </lineage>
</organism>
<sequence length="134" mass="15157">MTAISLFLRQREQSRQTLITFSHKASTLQARRASSLRADRARTAVGGSIVHIPGSKSQLKVYDIPAQKNPAIFLNDSPLSTCLHPYTFCSVKRRELKETPSSNWKIPCQAIMFGVSEKRPTSNWKFCIYQSRLA</sequence>
<name>A0A0V0RDC6_9BILA</name>
<gene>
    <name evidence="1" type="ORF">T07_10542</name>
</gene>
<reference evidence="1 2" key="1">
    <citation type="submission" date="2015-01" db="EMBL/GenBank/DDBJ databases">
        <title>Evolution of Trichinella species and genotypes.</title>
        <authorList>
            <person name="Korhonen P.K."/>
            <person name="Edoardo P."/>
            <person name="Giuseppe L.R."/>
            <person name="Gasser R.B."/>
        </authorList>
    </citation>
    <scope>NUCLEOTIDE SEQUENCE [LARGE SCALE GENOMIC DNA]</scope>
    <source>
        <strain evidence="1">ISS37</strain>
    </source>
</reference>
<comment type="caution">
    <text evidence="1">The sequence shown here is derived from an EMBL/GenBank/DDBJ whole genome shotgun (WGS) entry which is preliminary data.</text>
</comment>
<protein>
    <submittedName>
        <fullName evidence="1">Uncharacterized protein</fullName>
    </submittedName>
</protein>